<accession>A0A5B6VYF8</accession>
<proteinExistence type="predicted"/>
<dbReference type="EMBL" id="SMMG02000005">
    <property type="protein sequence ID" value="KAA3473867.1"/>
    <property type="molecule type" value="Genomic_DNA"/>
</dbReference>
<gene>
    <name evidence="1" type="ORF">EPI10_024210</name>
</gene>
<dbReference type="Proteomes" id="UP000325315">
    <property type="component" value="Unassembled WGS sequence"/>
</dbReference>
<evidence type="ECO:0000313" key="2">
    <source>
        <dbReference type="Proteomes" id="UP000325315"/>
    </source>
</evidence>
<reference evidence="2" key="1">
    <citation type="journal article" date="2019" name="Plant Biotechnol. J.">
        <title>Genome sequencing of the Australian wild diploid species Gossypium australe highlights disease resistance and delayed gland morphogenesis.</title>
        <authorList>
            <person name="Cai Y."/>
            <person name="Cai X."/>
            <person name="Wang Q."/>
            <person name="Wang P."/>
            <person name="Zhang Y."/>
            <person name="Cai C."/>
            <person name="Xu Y."/>
            <person name="Wang K."/>
            <person name="Zhou Z."/>
            <person name="Wang C."/>
            <person name="Geng S."/>
            <person name="Li B."/>
            <person name="Dong Q."/>
            <person name="Hou Y."/>
            <person name="Wang H."/>
            <person name="Ai P."/>
            <person name="Liu Z."/>
            <person name="Yi F."/>
            <person name="Sun M."/>
            <person name="An G."/>
            <person name="Cheng J."/>
            <person name="Zhang Y."/>
            <person name="Shi Q."/>
            <person name="Xie Y."/>
            <person name="Shi X."/>
            <person name="Chang Y."/>
            <person name="Huang F."/>
            <person name="Chen Y."/>
            <person name="Hong S."/>
            <person name="Mi L."/>
            <person name="Sun Q."/>
            <person name="Zhang L."/>
            <person name="Zhou B."/>
            <person name="Peng R."/>
            <person name="Zhang X."/>
            <person name="Liu F."/>
        </authorList>
    </citation>
    <scope>NUCLEOTIDE SEQUENCE [LARGE SCALE GENOMIC DNA]</scope>
    <source>
        <strain evidence="2">cv. PA1801</strain>
    </source>
</reference>
<dbReference type="PANTHER" id="PTHR15503">
    <property type="entry name" value="LDOC1 RELATED"/>
    <property type="match status" value="1"/>
</dbReference>
<dbReference type="InterPro" id="IPR021109">
    <property type="entry name" value="Peptidase_aspartic_dom_sf"/>
</dbReference>
<evidence type="ECO:0000313" key="1">
    <source>
        <dbReference type="EMBL" id="KAA3473867.1"/>
    </source>
</evidence>
<dbReference type="InterPro" id="IPR032567">
    <property type="entry name" value="RTL1-rel"/>
</dbReference>
<dbReference type="OrthoDB" id="437338at2759"/>
<dbReference type="AlphaFoldDB" id="A0A5B6VYF8"/>
<dbReference type="PANTHER" id="PTHR15503:SF45">
    <property type="entry name" value="RNA-DIRECTED DNA POLYMERASE HOMOLOG"/>
    <property type="match status" value="1"/>
</dbReference>
<organism evidence="1 2">
    <name type="scientific">Gossypium australe</name>
    <dbReference type="NCBI Taxonomy" id="47621"/>
    <lineage>
        <taxon>Eukaryota</taxon>
        <taxon>Viridiplantae</taxon>
        <taxon>Streptophyta</taxon>
        <taxon>Embryophyta</taxon>
        <taxon>Tracheophyta</taxon>
        <taxon>Spermatophyta</taxon>
        <taxon>Magnoliopsida</taxon>
        <taxon>eudicotyledons</taxon>
        <taxon>Gunneridae</taxon>
        <taxon>Pentapetalae</taxon>
        <taxon>rosids</taxon>
        <taxon>malvids</taxon>
        <taxon>Malvales</taxon>
        <taxon>Malvaceae</taxon>
        <taxon>Malvoideae</taxon>
        <taxon>Gossypium</taxon>
    </lineage>
</organism>
<dbReference type="Gene3D" id="2.40.70.10">
    <property type="entry name" value="Acid Proteases"/>
    <property type="match status" value="1"/>
</dbReference>
<comment type="caution">
    <text evidence="1">The sequence shown here is derived from an EMBL/GenBank/DDBJ whole genome shotgun (WGS) entry which is preliminary data.</text>
</comment>
<keyword evidence="2" id="KW-1185">Reference proteome</keyword>
<protein>
    <submittedName>
        <fullName evidence="1">Zf-CCHC domain-containing protein/RVP_2 domain-containing protein</fullName>
    </submittedName>
</protein>
<sequence length="159" mass="18001">MSNKLGVRVEKTITEVTIVSPLGQPVILNKIYRRFLLEVQGVVFLANLIELPFGEFHLIMEMDWLVEHQISLDCASKKVTLKIDKGRCEAYLAYVLDVNANSSAIDSIRIVTEFLDVFLDELPSLPLDLEVEFRIELLPGTTPVSIAPYRMAPKELKEL</sequence>
<name>A0A5B6VYF8_9ROSI</name>
<dbReference type="Pfam" id="PF08284">
    <property type="entry name" value="RVP_2"/>
    <property type="match status" value="1"/>
</dbReference>